<protein>
    <submittedName>
        <fullName evidence="1">Uncharacterized protein</fullName>
    </submittedName>
</protein>
<evidence type="ECO:0000313" key="1">
    <source>
        <dbReference type="EMBL" id="VFV43166.1"/>
    </source>
</evidence>
<evidence type="ECO:0000313" key="2">
    <source>
        <dbReference type="Proteomes" id="UP000386466"/>
    </source>
</evidence>
<dbReference type="EMBL" id="CAAGRJ010033405">
    <property type="protein sequence ID" value="VFV43166.1"/>
    <property type="molecule type" value="Genomic_DNA"/>
</dbReference>
<proteinExistence type="predicted"/>
<name>A0A485PHH7_LYNPA</name>
<organism evidence="1 2">
    <name type="scientific">Lynx pardinus</name>
    <name type="common">Iberian lynx</name>
    <name type="synonym">Felis pardina</name>
    <dbReference type="NCBI Taxonomy" id="191816"/>
    <lineage>
        <taxon>Eukaryota</taxon>
        <taxon>Metazoa</taxon>
        <taxon>Chordata</taxon>
        <taxon>Craniata</taxon>
        <taxon>Vertebrata</taxon>
        <taxon>Euteleostomi</taxon>
        <taxon>Mammalia</taxon>
        <taxon>Eutheria</taxon>
        <taxon>Laurasiatheria</taxon>
        <taxon>Carnivora</taxon>
        <taxon>Feliformia</taxon>
        <taxon>Felidae</taxon>
        <taxon>Felinae</taxon>
        <taxon>Lynx</taxon>
    </lineage>
</organism>
<sequence length="116" mass="12313">MEELAVGASANFINGCGFQVYKHCHGHMLASTCLTEEGVEGVISSPNGPVTWHLTIGLDAMLQAIELPAGIANLDASLASVDGDAFMHSCCFAAAEQIAERKERLLLLTVQLRQSV</sequence>
<accession>A0A485PHH7</accession>
<dbReference type="Proteomes" id="UP000386466">
    <property type="component" value="Unassembled WGS sequence"/>
</dbReference>
<feature type="non-terminal residue" evidence="1">
    <location>
        <position position="116"/>
    </location>
</feature>
<gene>
    <name evidence="1" type="ORF">LYPA_23C016366</name>
</gene>
<reference evidence="1 2" key="1">
    <citation type="submission" date="2019-01" db="EMBL/GenBank/DDBJ databases">
        <authorList>
            <person name="Alioto T."/>
            <person name="Alioto T."/>
        </authorList>
    </citation>
    <scope>NUCLEOTIDE SEQUENCE [LARGE SCALE GENOMIC DNA]</scope>
</reference>
<dbReference type="AlphaFoldDB" id="A0A485PHH7"/>
<keyword evidence="2" id="KW-1185">Reference proteome</keyword>